<evidence type="ECO:0000313" key="3">
    <source>
        <dbReference type="EMBL" id="MSU06571.1"/>
    </source>
</evidence>
<dbReference type="PROSITE" id="PS01129">
    <property type="entry name" value="PSI_RLU"/>
    <property type="match status" value="1"/>
</dbReference>
<sequence length="220" mass="24639">MHPHAVINIIYKNPKILVCYKESGLPTAPLKNSTNDNLVSQVSIEYPEIMGVKGFQAWEGGLLHRLDTPTSGLVLFALAQDTFDYLIYQQKNDMIIKEYRAKSKGAKELLPGFPPFIYDECSSIISGFRNYGPKGASVRPVLPSDNQKVYKTEVIREGDDSFICTITQGFRHQIRCHMAWAGYPLIGDEKYGGFEGEFGLEAIGLTFKDPVSRKVISIKI</sequence>
<dbReference type="GO" id="GO:0009982">
    <property type="term" value="F:pseudouridine synthase activity"/>
    <property type="evidence" value="ECO:0007669"/>
    <property type="project" value="InterPro"/>
</dbReference>
<dbReference type="PANTHER" id="PTHR21600">
    <property type="entry name" value="MITOCHONDRIAL RNA PSEUDOURIDINE SYNTHASE"/>
    <property type="match status" value="1"/>
</dbReference>
<accession>A0A7X2PCZ9</accession>
<dbReference type="AlphaFoldDB" id="A0A7X2PCZ9"/>
<organism evidence="3 4">
    <name type="scientific">Bullifex porci</name>
    <dbReference type="NCBI Taxonomy" id="2606638"/>
    <lineage>
        <taxon>Bacteria</taxon>
        <taxon>Pseudomonadati</taxon>
        <taxon>Spirochaetota</taxon>
        <taxon>Spirochaetia</taxon>
        <taxon>Spirochaetales</taxon>
        <taxon>Spirochaetaceae</taxon>
        <taxon>Bullifex</taxon>
    </lineage>
</organism>
<name>A0A7X2PCZ9_9SPIO</name>
<feature type="domain" description="Pseudouridine synthase RsuA/RluA-like" evidence="2">
    <location>
        <begin position="16"/>
        <end position="179"/>
    </location>
</feature>
<proteinExistence type="inferred from homology"/>
<dbReference type="Pfam" id="PF00849">
    <property type="entry name" value="PseudoU_synth_2"/>
    <property type="match status" value="1"/>
</dbReference>
<dbReference type="SUPFAM" id="SSF55120">
    <property type="entry name" value="Pseudouridine synthase"/>
    <property type="match status" value="1"/>
</dbReference>
<evidence type="ECO:0000259" key="2">
    <source>
        <dbReference type="Pfam" id="PF00849"/>
    </source>
</evidence>
<dbReference type="PANTHER" id="PTHR21600:SF87">
    <property type="entry name" value="RNA PSEUDOURIDYLATE SYNTHASE DOMAIN-CONTAINING PROTEIN 1"/>
    <property type="match status" value="1"/>
</dbReference>
<dbReference type="InterPro" id="IPR006145">
    <property type="entry name" value="PsdUridine_synth_RsuA/RluA"/>
</dbReference>
<dbReference type="GO" id="GO:0000455">
    <property type="term" value="P:enzyme-directed rRNA pseudouridine synthesis"/>
    <property type="evidence" value="ECO:0007669"/>
    <property type="project" value="TreeGrafter"/>
</dbReference>
<comment type="caution">
    <text evidence="3">The sequence shown here is derived from an EMBL/GenBank/DDBJ whole genome shotgun (WGS) entry which is preliminary data.</text>
</comment>
<dbReference type="Proteomes" id="UP000460549">
    <property type="component" value="Unassembled WGS sequence"/>
</dbReference>
<keyword evidence="4" id="KW-1185">Reference proteome</keyword>
<evidence type="ECO:0000313" key="4">
    <source>
        <dbReference type="Proteomes" id="UP000460549"/>
    </source>
</evidence>
<comment type="similarity">
    <text evidence="1">Belongs to the pseudouridine synthase RluA family.</text>
</comment>
<dbReference type="InterPro" id="IPR050188">
    <property type="entry name" value="RluA_PseudoU_synthase"/>
</dbReference>
<dbReference type="GO" id="GO:0003723">
    <property type="term" value="F:RNA binding"/>
    <property type="evidence" value="ECO:0007669"/>
    <property type="project" value="InterPro"/>
</dbReference>
<dbReference type="GO" id="GO:0140098">
    <property type="term" value="F:catalytic activity, acting on RNA"/>
    <property type="evidence" value="ECO:0007669"/>
    <property type="project" value="UniProtKB-ARBA"/>
</dbReference>
<dbReference type="InterPro" id="IPR006224">
    <property type="entry name" value="PsdUridine_synth_RluA-like_CS"/>
</dbReference>
<dbReference type="InterPro" id="IPR020103">
    <property type="entry name" value="PsdUridine_synth_cat_dom_sf"/>
</dbReference>
<dbReference type="Gene3D" id="3.30.2350.10">
    <property type="entry name" value="Pseudouridine synthase"/>
    <property type="match status" value="1"/>
</dbReference>
<gene>
    <name evidence="3" type="ORF">FYJ80_07225</name>
</gene>
<protein>
    <submittedName>
        <fullName evidence="3">RNA pseudouridine synthase</fullName>
    </submittedName>
</protein>
<dbReference type="EMBL" id="VUNN01000013">
    <property type="protein sequence ID" value="MSU06571.1"/>
    <property type="molecule type" value="Genomic_DNA"/>
</dbReference>
<evidence type="ECO:0000256" key="1">
    <source>
        <dbReference type="ARBA" id="ARBA00010876"/>
    </source>
</evidence>
<reference evidence="3 4" key="1">
    <citation type="submission" date="2019-08" db="EMBL/GenBank/DDBJ databases">
        <title>In-depth cultivation of the pig gut microbiome towards novel bacterial diversity and tailored functional studies.</title>
        <authorList>
            <person name="Wylensek D."/>
            <person name="Hitch T.C.A."/>
            <person name="Clavel T."/>
        </authorList>
    </citation>
    <scope>NUCLEOTIDE SEQUENCE [LARGE SCALE GENOMIC DNA]</scope>
    <source>
        <strain evidence="3 4">NM-380-WT-3C1</strain>
    </source>
</reference>
<dbReference type="CDD" id="cd02869">
    <property type="entry name" value="PseudoU_synth_RluA_like"/>
    <property type="match status" value="1"/>
</dbReference>